<dbReference type="EMBL" id="CAJNOH010000445">
    <property type="protein sequence ID" value="CAF1042749.1"/>
    <property type="molecule type" value="Genomic_DNA"/>
</dbReference>
<dbReference type="SMART" id="SM00054">
    <property type="entry name" value="EFh"/>
    <property type="match status" value="2"/>
</dbReference>
<feature type="region of interest" description="Disordered" evidence="2">
    <location>
        <begin position="158"/>
        <end position="197"/>
    </location>
</feature>
<keyword evidence="1" id="KW-0106">Calcium</keyword>
<dbReference type="EMBL" id="CAJNOL010000977">
    <property type="protein sequence ID" value="CAF1255076.1"/>
    <property type="molecule type" value="Genomic_DNA"/>
</dbReference>
<feature type="domain" description="EF-hand" evidence="3">
    <location>
        <begin position="1"/>
        <end position="34"/>
    </location>
</feature>
<dbReference type="InterPro" id="IPR018247">
    <property type="entry name" value="EF_Hand_1_Ca_BS"/>
</dbReference>
<evidence type="ECO:0000256" key="1">
    <source>
        <dbReference type="ARBA" id="ARBA00022837"/>
    </source>
</evidence>
<dbReference type="Proteomes" id="UP000663854">
    <property type="component" value="Unassembled WGS sequence"/>
</dbReference>
<organism evidence="4 6">
    <name type="scientific">Rotaria sordida</name>
    <dbReference type="NCBI Taxonomy" id="392033"/>
    <lineage>
        <taxon>Eukaryota</taxon>
        <taxon>Metazoa</taxon>
        <taxon>Spiralia</taxon>
        <taxon>Gnathifera</taxon>
        <taxon>Rotifera</taxon>
        <taxon>Eurotatoria</taxon>
        <taxon>Bdelloidea</taxon>
        <taxon>Philodinida</taxon>
        <taxon>Philodinidae</taxon>
        <taxon>Rotaria</taxon>
    </lineage>
</organism>
<dbReference type="SUPFAM" id="SSF47473">
    <property type="entry name" value="EF-hand"/>
    <property type="match status" value="1"/>
</dbReference>
<accession>A0A814JT92</accession>
<dbReference type="InterPro" id="IPR011992">
    <property type="entry name" value="EF-hand-dom_pair"/>
</dbReference>
<keyword evidence="7" id="KW-1185">Reference proteome</keyword>
<dbReference type="Pfam" id="PF13202">
    <property type="entry name" value="EF-hand_5"/>
    <property type="match status" value="1"/>
</dbReference>
<evidence type="ECO:0000259" key="3">
    <source>
        <dbReference type="PROSITE" id="PS50222"/>
    </source>
</evidence>
<evidence type="ECO:0000256" key="2">
    <source>
        <dbReference type="SAM" id="MobiDB-lite"/>
    </source>
</evidence>
<feature type="region of interest" description="Disordered" evidence="2">
    <location>
        <begin position="110"/>
        <end position="130"/>
    </location>
</feature>
<dbReference type="AlphaFoldDB" id="A0A814JT92"/>
<proteinExistence type="predicted"/>
<dbReference type="Pfam" id="PF13833">
    <property type="entry name" value="EF-hand_8"/>
    <property type="match status" value="1"/>
</dbReference>
<gene>
    <name evidence="5" type="ORF">JXQ802_LOCUS27187</name>
    <name evidence="4" type="ORF">PYM288_LOCUS16732</name>
</gene>
<evidence type="ECO:0000313" key="7">
    <source>
        <dbReference type="Proteomes" id="UP000663870"/>
    </source>
</evidence>
<evidence type="ECO:0000313" key="6">
    <source>
        <dbReference type="Proteomes" id="UP000663854"/>
    </source>
</evidence>
<reference evidence="4" key="1">
    <citation type="submission" date="2021-02" db="EMBL/GenBank/DDBJ databases">
        <authorList>
            <person name="Nowell W R."/>
        </authorList>
    </citation>
    <scope>NUCLEOTIDE SEQUENCE</scope>
</reference>
<evidence type="ECO:0000313" key="5">
    <source>
        <dbReference type="EMBL" id="CAF1255076.1"/>
    </source>
</evidence>
<dbReference type="PROSITE" id="PS50222">
    <property type="entry name" value="EF_HAND_2"/>
    <property type="match status" value="2"/>
</dbReference>
<evidence type="ECO:0000313" key="4">
    <source>
        <dbReference type="EMBL" id="CAF1042749.1"/>
    </source>
</evidence>
<protein>
    <recommendedName>
        <fullName evidence="3">EF-hand domain-containing protein</fullName>
    </recommendedName>
</protein>
<sequence>MTAADALFNEADINRDGALSQNEFRNFLIRHSTAGLDNSNYSTGNNLATGNNYGSLSSYETSTFGDTGYTGGEFVGTNYGASSIRNSVITDASTSAFQSSNIQQYETDAQGNFKDSNPQIIRRPDPTGPRTYTQNVQVQFLQPPAVPPPGPLIIKEVRPPQPPPLQPLRVRQQAPPLPTPPALVLRERPPPKPASVASQTVVRNLNAIPVPPRSVVIERIPPTPPKPRDIIIERWIPYGPQAQRKTIVQRAQSARSYPPPRNVIIEYEAPKVRVIRQFQRLGITPENPQEYIQRYGASLLDSQTLIQQARVAGVVEDISAPAVSNSMAVSSNGGVGFEVNNIGGIDAGTIGSGGGRASFYESSSSGNFSGLGDFRSTLPNISSTGGLNEGINAVFAAADTNNDGVLSQAEFQNAGF</sequence>
<dbReference type="Proteomes" id="UP000663870">
    <property type="component" value="Unassembled WGS sequence"/>
</dbReference>
<name>A0A814JT92_9BILA</name>
<dbReference type="PROSITE" id="PS00018">
    <property type="entry name" value="EF_HAND_1"/>
    <property type="match status" value="2"/>
</dbReference>
<comment type="caution">
    <text evidence="4">The sequence shown here is derived from an EMBL/GenBank/DDBJ whole genome shotgun (WGS) entry which is preliminary data.</text>
</comment>
<feature type="compositionally biased region" description="Polar residues" evidence="2">
    <location>
        <begin position="110"/>
        <end position="119"/>
    </location>
</feature>
<dbReference type="InterPro" id="IPR002048">
    <property type="entry name" value="EF_hand_dom"/>
</dbReference>
<dbReference type="GO" id="GO:0005509">
    <property type="term" value="F:calcium ion binding"/>
    <property type="evidence" value="ECO:0007669"/>
    <property type="project" value="InterPro"/>
</dbReference>
<feature type="domain" description="EF-hand" evidence="3">
    <location>
        <begin position="386"/>
        <end position="416"/>
    </location>
</feature>